<reference evidence="2" key="1">
    <citation type="journal article" date="2020" name="Stud. Mycol.">
        <title>101 Dothideomycetes genomes: a test case for predicting lifestyles and emergence of pathogens.</title>
        <authorList>
            <person name="Haridas S."/>
            <person name="Albert R."/>
            <person name="Binder M."/>
            <person name="Bloem J."/>
            <person name="Labutti K."/>
            <person name="Salamov A."/>
            <person name="Andreopoulos B."/>
            <person name="Baker S."/>
            <person name="Barry K."/>
            <person name="Bills G."/>
            <person name="Bluhm B."/>
            <person name="Cannon C."/>
            <person name="Castanera R."/>
            <person name="Culley D."/>
            <person name="Daum C."/>
            <person name="Ezra D."/>
            <person name="Gonzalez J."/>
            <person name="Henrissat B."/>
            <person name="Kuo A."/>
            <person name="Liang C."/>
            <person name="Lipzen A."/>
            <person name="Lutzoni F."/>
            <person name="Magnuson J."/>
            <person name="Mondo S."/>
            <person name="Nolan M."/>
            <person name="Ohm R."/>
            <person name="Pangilinan J."/>
            <person name="Park H.-J."/>
            <person name="Ramirez L."/>
            <person name="Alfaro M."/>
            <person name="Sun H."/>
            <person name="Tritt A."/>
            <person name="Yoshinaga Y."/>
            <person name="Zwiers L.-H."/>
            <person name="Turgeon B."/>
            <person name="Goodwin S."/>
            <person name="Spatafora J."/>
            <person name="Crous P."/>
            <person name="Grigoriev I."/>
        </authorList>
    </citation>
    <scope>NUCLEOTIDE SEQUENCE</scope>
    <source>
        <strain evidence="2">CBS 690.94</strain>
    </source>
</reference>
<feature type="domain" description="AB hydrolase-1" evidence="1">
    <location>
        <begin position="25"/>
        <end position="318"/>
    </location>
</feature>
<protein>
    <submittedName>
        <fullName evidence="2">Alpha/beta-hydrolase</fullName>
    </submittedName>
</protein>
<dbReference type="AlphaFoldDB" id="A0A9P4UJ81"/>
<dbReference type="PRINTS" id="PR00412">
    <property type="entry name" value="EPOXHYDRLASE"/>
</dbReference>
<evidence type="ECO:0000259" key="1">
    <source>
        <dbReference type="Pfam" id="PF00561"/>
    </source>
</evidence>
<dbReference type="OrthoDB" id="284184at2759"/>
<dbReference type="InterPro" id="IPR000073">
    <property type="entry name" value="AB_hydrolase_1"/>
</dbReference>
<proteinExistence type="predicted"/>
<evidence type="ECO:0000313" key="2">
    <source>
        <dbReference type="EMBL" id="KAF2451925.1"/>
    </source>
</evidence>
<dbReference type="SUPFAM" id="SSF53474">
    <property type="entry name" value="alpha/beta-Hydrolases"/>
    <property type="match status" value="1"/>
</dbReference>
<dbReference type="GO" id="GO:0016020">
    <property type="term" value="C:membrane"/>
    <property type="evidence" value="ECO:0007669"/>
    <property type="project" value="TreeGrafter"/>
</dbReference>
<dbReference type="InterPro" id="IPR050266">
    <property type="entry name" value="AB_hydrolase_sf"/>
</dbReference>
<dbReference type="InterPro" id="IPR029058">
    <property type="entry name" value="AB_hydrolase_fold"/>
</dbReference>
<dbReference type="PANTHER" id="PTHR43798:SF33">
    <property type="entry name" value="HYDROLASE, PUTATIVE (AFU_ORTHOLOGUE AFUA_2G14860)-RELATED"/>
    <property type="match status" value="1"/>
</dbReference>
<comment type="caution">
    <text evidence="2">The sequence shown here is derived from an EMBL/GenBank/DDBJ whole genome shotgun (WGS) entry which is preliminary data.</text>
</comment>
<dbReference type="Gene3D" id="3.40.50.1820">
    <property type="entry name" value="alpha/beta hydrolase"/>
    <property type="match status" value="1"/>
</dbReference>
<dbReference type="GO" id="GO:0046464">
    <property type="term" value="P:acylglycerol catabolic process"/>
    <property type="evidence" value="ECO:0007669"/>
    <property type="project" value="TreeGrafter"/>
</dbReference>
<dbReference type="Proteomes" id="UP000799764">
    <property type="component" value="Unassembled WGS sequence"/>
</dbReference>
<sequence>MSQQEQARGLHTYAYKYNPAREGFPTFLFLHSFPSICEIWDKVADRLSRRGYGTLSPDLLGYGDSEKPEDMREYSLRKMSSALVEMLVHHQLESVIGVGHGLGAALLTRLWWYKPQYLAGLAFMGAEYTLPTASNYDSIIRKSQRYGMDIGGYWSFLISDEAPQLLNANLTKIPSTMSIFYSSDPVLWSDFLLSSGGLQDWLVHNRYSPSSVFSAQSGTDEHIKQSISTAFAQGHFGAPLNWHKSIRYQIDRESELSLPENLWIINRPVLFLVGEHDAMGYPGIVLENCEESNRAGYLPDVECTVVNNASHWMMIEQPELVVNALILLSRRVRINRARRIVQTASTVLQRIILYSPPLLLSAALCLFFFSTTTALKHATMAIPFSFPWTISELCVGRVLRGCVGVRLWHLRGCLRE</sequence>
<evidence type="ECO:0000313" key="3">
    <source>
        <dbReference type="Proteomes" id="UP000799764"/>
    </source>
</evidence>
<gene>
    <name evidence="2" type="ORF">P171DRAFT_478944</name>
</gene>
<accession>A0A9P4UJ81</accession>
<dbReference type="InterPro" id="IPR000639">
    <property type="entry name" value="Epox_hydrolase-like"/>
</dbReference>
<dbReference type="Pfam" id="PF00561">
    <property type="entry name" value="Abhydrolase_1"/>
    <property type="match status" value="1"/>
</dbReference>
<organism evidence="2 3">
    <name type="scientific">Karstenula rhodostoma CBS 690.94</name>
    <dbReference type="NCBI Taxonomy" id="1392251"/>
    <lineage>
        <taxon>Eukaryota</taxon>
        <taxon>Fungi</taxon>
        <taxon>Dikarya</taxon>
        <taxon>Ascomycota</taxon>
        <taxon>Pezizomycotina</taxon>
        <taxon>Dothideomycetes</taxon>
        <taxon>Pleosporomycetidae</taxon>
        <taxon>Pleosporales</taxon>
        <taxon>Massarineae</taxon>
        <taxon>Didymosphaeriaceae</taxon>
        <taxon>Karstenula</taxon>
    </lineage>
</organism>
<dbReference type="EMBL" id="MU001492">
    <property type="protein sequence ID" value="KAF2451925.1"/>
    <property type="molecule type" value="Genomic_DNA"/>
</dbReference>
<dbReference type="GO" id="GO:0047372">
    <property type="term" value="F:monoacylglycerol lipase activity"/>
    <property type="evidence" value="ECO:0007669"/>
    <property type="project" value="TreeGrafter"/>
</dbReference>
<keyword evidence="3" id="KW-1185">Reference proteome</keyword>
<dbReference type="PANTHER" id="PTHR43798">
    <property type="entry name" value="MONOACYLGLYCEROL LIPASE"/>
    <property type="match status" value="1"/>
</dbReference>
<name>A0A9P4UJ81_9PLEO</name>